<feature type="compositionally biased region" description="Basic residues" evidence="1">
    <location>
        <begin position="87"/>
        <end position="96"/>
    </location>
</feature>
<protein>
    <submittedName>
        <fullName evidence="2">Uncharacterized protein</fullName>
    </submittedName>
</protein>
<feature type="compositionally biased region" description="Low complexity" evidence="1">
    <location>
        <begin position="125"/>
        <end position="134"/>
    </location>
</feature>
<evidence type="ECO:0000313" key="3">
    <source>
        <dbReference type="Proteomes" id="UP000011083"/>
    </source>
</evidence>
<dbReference type="Proteomes" id="UP000011083">
    <property type="component" value="Unassembled WGS sequence"/>
</dbReference>
<dbReference type="VEuPathDB" id="AmoebaDB:ACA1_171290"/>
<dbReference type="EMBL" id="KB007811">
    <property type="protein sequence ID" value="ELR24556.1"/>
    <property type="molecule type" value="Genomic_DNA"/>
</dbReference>
<feature type="region of interest" description="Disordered" evidence="1">
    <location>
        <begin position="498"/>
        <end position="520"/>
    </location>
</feature>
<name>L8HJJ4_ACACF</name>
<feature type="compositionally biased region" description="Low complexity" evidence="1">
    <location>
        <begin position="499"/>
        <end position="508"/>
    </location>
</feature>
<feature type="compositionally biased region" description="Low complexity" evidence="1">
    <location>
        <begin position="239"/>
        <end position="265"/>
    </location>
</feature>
<reference evidence="2 3" key="1">
    <citation type="journal article" date="2013" name="Genome Biol.">
        <title>Genome of Acanthamoeba castellanii highlights extensive lateral gene transfer and early evolution of tyrosine kinase signaling.</title>
        <authorList>
            <person name="Clarke M."/>
            <person name="Lohan A.J."/>
            <person name="Liu B."/>
            <person name="Lagkouvardos I."/>
            <person name="Roy S."/>
            <person name="Zafar N."/>
            <person name="Bertelli C."/>
            <person name="Schilde C."/>
            <person name="Kianianmomeni A."/>
            <person name="Burglin T.R."/>
            <person name="Frech C."/>
            <person name="Turcotte B."/>
            <person name="Kopec K.O."/>
            <person name="Synnott J.M."/>
            <person name="Choo C."/>
            <person name="Paponov I."/>
            <person name="Finkler A."/>
            <person name="Soon Heng Tan C."/>
            <person name="Hutchins A.P."/>
            <person name="Weinmeier T."/>
            <person name="Rattei T."/>
            <person name="Chu J.S."/>
            <person name="Gimenez G."/>
            <person name="Irimia M."/>
            <person name="Rigden D.J."/>
            <person name="Fitzpatrick D.A."/>
            <person name="Lorenzo-Morales J."/>
            <person name="Bateman A."/>
            <person name="Chiu C.H."/>
            <person name="Tang P."/>
            <person name="Hegemann P."/>
            <person name="Fromm H."/>
            <person name="Raoult D."/>
            <person name="Greub G."/>
            <person name="Miranda-Saavedra D."/>
            <person name="Chen N."/>
            <person name="Nash P."/>
            <person name="Ginger M.L."/>
            <person name="Horn M."/>
            <person name="Schaap P."/>
            <person name="Caler L."/>
            <person name="Loftus B."/>
        </authorList>
    </citation>
    <scope>NUCLEOTIDE SEQUENCE [LARGE SCALE GENOMIC DNA]</scope>
    <source>
        <strain evidence="2 3">Neff</strain>
    </source>
</reference>
<sequence>MSSSASTSPSTSPLSSPTLASTLTVVHPNSPIVISVAAQPSSPSPTSSLRSVVALRQTLGHALSSGDSNILSLLHTLAEKGKTRHEDRKKRKRAKKEKKEQANSSSSKSATWSATSILDAKAKMAEPAAASAKKTPPKRKRSVSDARMFASDDTHIVHRDRSRSAPLCADVRASPTMPGTPRPKEVPVRSHSHGSSLTRDPPTLGAGKPKKTNSAGSLPTVHLSSSSVPIKKSPRMRGRSSSVCGSSASAPIRRAAPTTTTSSTPKQTMAALLSPRSERMVPPTTTTDGFCVHGRPHHHQSRTSLVATGHHHTCRHARSVPVSVEMDAAPTLIAVSPTTAATSLDGSTTGGGSNHWALGDAELESILCGIEESAVAANSSATTTPFLTASLSDSTSTSPVSLSSAPLERRTSLDIMHIADTMERVSIDSKESDEFDPMRFLDIELATATAAVAAAAQQQPLIVPTPVYPQQQHSARQLPPFGYATPPPHYAIHQHHQQQPRPHFTPQQLTRSMSHPHSFHTPGATVSPTINEASPAFGSMPARCNSDLGFFSSLMAGNQDEQQMRELLMAIDGAAASIPDLGYYDATN</sequence>
<accession>L8HJJ4</accession>
<evidence type="ECO:0000256" key="1">
    <source>
        <dbReference type="SAM" id="MobiDB-lite"/>
    </source>
</evidence>
<dbReference type="KEGG" id="acan:ACA1_171290"/>
<dbReference type="AlphaFoldDB" id="L8HJJ4"/>
<feature type="compositionally biased region" description="Basic and acidic residues" evidence="1">
    <location>
        <begin position="150"/>
        <end position="163"/>
    </location>
</feature>
<gene>
    <name evidence="2" type="ORF">ACA1_171290</name>
</gene>
<evidence type="ECO:0000313" key="2">
    <source>
        <dbReference type="EMBL" id="ELR24556.1"/>
    </source>
</evidence>
<feature type="region of interest" description="Disordered" evidence="1">
    <location>
        <begin position="80"/>
        <end position="267"/>
    </location>
</feature>
<keyword evidence="3" id="KW-1185">Reference proteome</keyword>
<feature type="compositionally biased region" description="Low complexity" evidence="1">
    <location>
        <begin position="102"/>
        <end position="116"/>
    </location>
</feature>
<proteinExistence type="predicted"/>
<dbReference type="GeneID" id="14925576"/>
<organism evidence="2 3">
    <name type="scientific">Acanthamoeba castellanii (strain ATCC 30010 / Neff)</name>
    <dbReference type="NCBI Taxonomy" id="1257118"/>
    <lineage>
        <taxon>Eukaryota</taxon>
        <taxon>Amoebozoa</taxon>
        <taxon>Discosea</taxon>
        <taxon>Longamoebia</taxon>
        <taxon>Centramoebida</taxon>
        <taxon>Acanthamoebidae</taxon>
        <taxon>Acanthamoeba</taxon>
    </lineage>
</organism>
<dbReference type="RefSeq" id="XP_004356456.1">
    <property type="nucleotide sequence ID" value="XM_004356403.1"/>
</dbReference>
<feature type="compositionally biased region" description="Polar residues" evidence="1">
    <location>
        <begin position="212"/>
        <end position="228"/>
    </location>
</feature>